<reference evidence="2 3" key="1">
    <citation type="submission" date="2018-07" db="EMBL/GenBank/DDBJ databases">
        <authorList>
            <person name="Peeters C."/>
        </authorList>
    </citation>
    <scope>NUCLEOTIDE SEQUENCE [LARGE SCALE GENOMIC DNA]</scope>
    <source>
        <strain evidence="2 3">LMG 3411</strain>
    </source>
</reference>
<dbReference type="Pfam" id="PF11162">
    <property type="entry name" value="DUF2946"/>
    <property type="match status" value="1"/>
</dbReference>
<keyword evidence="3" id="KW-1185">Reference proteome</keyword>
<proteinExistence type="predicted"/>
<gene>
    <name evidence="2" type="ORF">AGI3411_05156</name>
</gene>
<dbReference type="EMBL" id="UFQB01000029">
    <property type="protein sequence ID" value="SSW71467.1"/>
    <property type="molecule type" value="Genomic_DNA"/>
</dbReference>
<sequence>MYTGAHASRRCVALAAALLFVFQALVASSALASSGLASGKAGATTIICTATGPRVVTLDIQRPAQDAEQHSGALPHCCAAGCAMLGGATLPELFVLAWLLPVAAPGVPRPGIAVYFSSALARLPQKSRAPPFLA</sequence>
<dbReference type="AlphaFoldDB" id="A0A446CUD3"/>
<evidence type="ECO:0008006" key="4">
    <source>
        <dbReference type="Google" id="ProtNLM"/>
    </source>
</evidence>
<keyword evidence="1" id="KW-0732">Signal</keyword>
<name>A0A446CUD3_9BURK</name>
<feature type="chain" id="PRO_5019320581" description="DUF2946 domain-containing protein" evidence="1">
    <location>
        <begin position="33"/>
        <end position="134"/>
    </location>
</feature>
<evidence type="ECO:0000313" key="2">
    <source>
        <dbReference type="EMBL" id="SSW71467.1"/>
    </source>
</evidence>
<dbReference type="RefSeq" id="WP_129530186.1">
    <property type="nucleotide sequence ID" value="NZ_UFQB01000029.1"/>
</dbReference>
<protein>
    <recommendedName>
        <fullName evidence="4">DUF2946 domain-containing protein</fullName>
    </recommendedName>
</protein>
<dbReference type="InterPro" id="IPR021333">
    <property type="entry name" value="DUF2946"/>
</dbReference>
<evidence type="ECO:0000256" key="1">
    <source>
        <dbReference type="SAM" id="SignalP"/>
    </source>
</evidence>
<dbReference type="Proteomes" id="UP000289184">
    <property type="component" value="Unassembled WGS sequence"/>
</dbReference>
<accession>A0A446CUD3</accession>
<feature type="signal peptide" evidence="1">
    <location>
        <begin position="1"/>
        <end position="32"/>
    </location>
</feature>
<evidence type="ECO:0000313" key="3">
    <source>
        <dbReference type="Proteomes" id="UP000289184"/>
    </source>
</evidence>
<dbReference type="OrthoDB" id="8663506at2"/>
<organism evidence="2 3">
    <name type="scientific">Achromobacter agilis</name>
    <dbReference type="NCBI Taxonomy" id="1353888"/>
    <lineage>
        <taxon>Bacteria</taxon>
        <taxon>Pseudomonadati</taxon>
        <taxon>Pseudomonadota</taxon>
        <taxon>Betaproteobacteria</taxon>
        <taxon>Burkholderiales</taxon>
        <taxon>Alcaligenaceae</taxon>
        <taxon>Achromobacter</taxon>
    </lineage>
</organism>